<organism evidence="5 6">
    <name type="scientific">Bacteroides pyogenes JCM 6292</name>
    <dbReference type="NCBI Taxonomy" id="1235809"/>
    <lineage>
        <taxon>Bacteria</taxon>
        <taxon>Pseudomonadati</taxon>
        <taxon>Bacteroidota</taxon>
        <taxon>Bacteroidia</taxon>
        <taxon>Bacteroidales</taxon>
        <taxon>Bacteroidaceae</taxon>
        <taxon>Bacteroides</taxon>
    </lineage>
</organism>
<name>W4P7P1_9BACE</name>
<feature type="domain" description="HTH luxR-type" evidence="4">
    <location>
        <begin position="1"/>
        <end position="48"/>
    </location>
</feature>
<dbReference type="GO" id="GO:0006355">
    <property type="term" value="P:regulation of DNA-templated transcription"/>
    <property type="evidence" value="ECO:0007669"/>
    <property type="project" value="InterPro"/>
</dbReference>
<evidence type="ECO:0000259" key="4">
    <source>
        <dbReference type="PROSITE" id="PS50043"/>
    </source>
</evidence>
<dbReference type="PANTHER" id="PTHR44688:SF16">
    <property type="entry name" value="DNA-BINDING TRANSCRIPTIONAL ACTIVATOR DEVR_DOSR"/>
    <property type="match status" value="1"/>
</dbReference>
<evidence type="ECO:0000313" key="6">
    <source>
        <dbReference type="Proteomes" id="UP000018861"/>
    </source>
</evidence>
<accession>W4P7P1</accession>
<sequence>MVKGMTNKEIAEQLFLSIHTVITHRRNISKKLQIHSAAGLTIYAIVNKLVALNEIKDL</sequence>
<keyword evidence="2" id="KW-0238">DNA-binding</keyword>
<evidence type="ECO:0000256" key="1">
    <source>
        <dbReference type="ARBA" id="ARBA00023015"/>
    </source>
</evidence>
<evidence type="ECO:0000256" key="2">
    <source>
        <dbReference type="ARBA" id="ARBA00023125"/>
    </source>
</evidence>
<dbReference type="Pfam" id="PF00196">
    <property type="entry name" value="GerE"/>
    <property type="match status" value="1"/>
</dbReference>
<dbReference type="CDD" id="cd06170">
    <property type="entry name" value="LuxR_C_like"/>
    <property type="match status" value="1"/>
</dbReference>
<dbReference type="Gene3D" id="1.10.10.10">
    <property type="entry name" value="Winged helix-like DNA-binding domain superfamily/Winged helix DNA-binding domain"/>
    <property type="match status" value="1"/>
</dbReference>
<keyword evidence="1" id="KW-0805">Transcription regulation</keyword>
<dbReference type="SUPFAM" id="SSF46894">
    <property type="entry name" value="C-terminal effector domain of the bipartite response regulators"/>
    <property type="match status" value="1"/>
</dbReference>
<dbReference type="EMBL" id="BAIQ01000022">
    <property type="protein sequence ID" value="GAE15826.1"/>
    <property type="molecule type" value="Genomic_DNA"/>
</dbReference>
<keyword evidence="3" id="KW-0804">Transcription</keyword>
<dbReference type="PROSITE" id="PS00622">
    <property type="entry name" value="HTH_LUXR_1"/>
    <property type="match status" value="1"/>
</dbReference>
<dbReference type="PANTHER" id="PTHR44688">
    <property type="entry name" value="DNA-BINDING TRANSCRIPTIONAL ACTIVATOR DEVR_DOSR"/>
    <property type="match status" value="1"/>
</dbReference>
<evidence type="ECO:0000313" key="5">
    <source>
        <dbReference type="EMBL" id="GAE15826.1"/>
    </source>
</evidence>
<dbReference type="Proteomes" id="UP000018861">
    <property type="component" value="Unassembled WGS sequence"/>
</dbReference>
<dbReference type="SMART" id="SM00421">
    <property type="entry name" value="HTH_LUXR"/>
    <property type="match status" value="1"/>
</dbReference>
<dbReference type="PROSITE" id="PS50043">
    <property type="entry name" value="HTH_LUXR_2"/>
    <property type="match status" value="1"/>
</dbReference>
<dbReference type="InterPro" id="IPR000792">
    <property type="entry name" value="Tscrpt_reg_LuxR_C"/>
</dbReference>
<reference evidence="5 6" key="1">
    <citation type="journal article" date="2014" name="Genome Announc.">
        <title>Draft Genome Sequences of Three Strains of Bacteroides pyogenes Isolated from a Cat and Swine.</title>
        <authorList>
            <person name="Sakamoto M."/>
            <person name="Oshima K."/>
            <person name="Suda W."/>
            <person name="Kitamura K."/>
            <person name="Iida T."/>
            <person name="Hattori M."/>
            <person name="Ohkuma M."/>
        </authorList>
    </citation>
    <scope>NUCLEOTIDE SEQUENCE [LARGE SCALE GENOMIC DNA]</scope>
    <source>
        <strain evidence="5 6">JCM 6292</strain>
    </source>
</reference>
<dbReference type="InterPro" id="IPR016032">
    <property type="entry name" value="Sig_transdc_resp-reg_C-effctor"/>
</dbReference>
<dbReference type="AlphaFoldDB" id="W4P7P1"/>
<evidence type="ECO:0000256" key="3">
    <source>
        <dbReference type="ARBA" id="ARBA00023163"/>
    </source>
</evidence>
<protein>
    <submittedName>
        <fullName evidence="5">Transcriptional regulator</fullName>
    </submittedName>
</protein>
<dbReference type="PRINTS" id="PR00038">
    <property type="entry name" value="HTHLUXR"/>
</dbReference>
<comment type="caution">
    <text evidence="5">The sequence shown here is derived from an EMBL/GenBank/DDBJ whole genome shotgun (WGS) entry which is preliminary data.</text>
</comment>
<gene>
    <name evidence="5" type="ORF">JCM6292_2167</name>
</gene>
<dbReference type="InterPro" id="IPR036388">
    <property type="entry name" value="WH-like_DNA-bd_sf"/>
</dbReference>
<dbReference type="GO" id="GO:0003677">
    <property type="term" value="F:DNA binding"/>
    <property type="evidence" value="ECO:0007669"/>
    <property type="project" value="UniProtKB-KW"/>
</dbReference>
<proteinExistence type="predicted"/>